<evidence type="ECO:0000313" key="2">
    <source>
        <dbReference type="EMBL" id="UWZ85139.1"/>
    </source>
</evidence>
<protein>
    <submittedName>
        <fullName evidence="2">Uncharacterized protein</fullName>
    </submittedName>
</protein>
<dbReference type="AlphaFoldDB" id="A0A9J7BQP9"/>
<feature type="region of interest" description="Disordered" evidence="1">
    <location>
        <begin position="1"/>
        <end position="20"/>
    </location>
</feature>
<dbReference type="Proteomes" id="UP001059380">
    <property type="component" value="Chromosome"/>
</dbReference>
<name>A0A9J7BQP9_9BACT</name>
<evidence type="ECO:0000256" key="1">
    <source>
        <dbReference type="SAM" id="MobiDB-lite"/>
    </source>
</evidence>
<dbReference type="RefSeq" id="WP_260794653.1">
    <property type="nucleotide sequence ID" value="NZ_CP093313.1"/>
</dbReference>
<evidence type="ECO:0000313" key="3">
    <source>
        <dbReference type="Proteomes" id="UP001059380"/>
    </source>
</evidence>
<dbReference type="EMBL" id="CP093313">
    <property type="protein sequence ID" value="UWZ85139.1"/>
    <property type="molecule type" value="Genomic_DNA"/>
</dbReference>
<dbReference type="InterPro" id="IPR010985">
    <property type="entry name" value="Ribbon_hlx_hlx"/>
</dbReference>
<feature type="compositionally biased region" description="Basic residues" evidence="1">
    <location>
        <begin position="1"/>
        <end position="11"/>
    </location>
</feature>
<dbReference type="GO" id="GO:0006355">
    <property type="term" value="P:regulation of DNA-templated transcription"/>
    <property type="evidence" value="ECO:0007669"/>
    <property type="project" value="InterPro"/>
</dbReference>
<organism evidence="2 3">
    <name type="scientific">Occallatibacter riparius</name>
    <dbReference type="NCBI Taxonomy" id="1002689"/>
    <lineage>
        <taxon>Bacteria</taxon>
        <taxon>Pseudomonadati</taxon>
        <taxon>Acidobacteriota</taxon>
        <taxon>Terriglobia</taxon>
        <taxon>Terriglobales</taxon>
        <taxon>Acidobacteriaceae</taxon>
        <taxon>Occallatibacter</taxon>
    </lineage>
</organism>
<gene>
    <name evidence="2" type="ORF">MOP44_04145</name>
</gene>
<sequence>MAQKKATKARKGNKEGQRWTDDRVGMTLRLPVELKEKVIEEARVAGDLSRIVLFAMAHTDPKEVEIIQTRKTGLGLANPMLLHIGNEARIKLREWAESESVSVNAVVVSMLEDFFKQLRKSRALRDELRQEIRAHRVL</sequence>
<accession>A0A9J7BQP9</accession>
<dbReference type="SUPFAM" id="SSF47598">
    <property type="entry name" value="Ribbon-helix-helix"/>
    <property type="match status" value="1"/>
</dbReference>
<proteinExistence type="predicted"/>
<dbReference type="KEGG" id="orp:MOP44_04145"/>
<keyword evidence="3" id="KW-1185">Reference proteome</keyword>
<reference evidence="2" key="1">
    <citation type="submission" date="2021-04" db="EMBL/GenBank/DDBJ databases">
        <title>Phylogenetic analysis of Acidobacteriaceae.</title>
        <authorList>
            <person name="Qiu L."/>
            <person name="Zhang Q."/>
        </authorList>
    </citation>
    <scope>NUCLEOTIDE SEQUENCE</scope>
    <source>
        <strain evidence="2">DSM 25168</strain>
    </source>
</reference>